<evidence type="ECO:0000256" key="4">
    <source>
        <dbReference type="ARBA" id="ARBA00022679"/>
    </source>
</evidence>
<reference evidence="12 13" key="1">
    <citation type="journal article" date="2020" name="Nature">
        <title>Bacterial chemolithoautotrophy via manganese oxidation.</title>
        <authorList>
            <person name="Yu H."/>
            <person name="Leadbetter J.R."/>
        </authorList>
    </citation>
    <scope>NUCLEOTIDE SEQUENCE [LARGE SCALE GENOMIC DNA]</scope>
    <source>
        <strain evidence="12 13">Mn-1</strain>
    </source>
</reference>
<proteinExistence type="predicted"/>
<dbReference type="InterPro" id="IPR003661">
    <property type="entry name" value="HisK_dim/P_dom"/>
</dbReference>
<dbReference type="InterPro" id="IPR003018">
    <property type="entry name" value="GAF"/>
</dbReference>
<dbReference type="Pfam" id="PF02518">
    <property type="entry name" value="HATPase_c"/>
    <property type="match status" value="1"/>
</dbReference>
<feature type="domain" description="Histidine kinase" evidence="11">
    <location>
        <begin position="528"/>
        <end position="738"/>
    </location>
</feature>
<dbReference type="GO" id="GO:0000155">
    <property type="term" value="F:phosphorelay sensor kinase activity"/>
    <property type="evidence" value="ECO:0007669"/>
    <property type="project" value="InterPro"/>
</dbReference>
<evidence type="ECO:0000256" key="1">
    <source>
        <dbReference type="ARBA" id="ARBA00000085"/>
    </source>
</evidence>
<comment type="caution">
    <text evidence="12">The sequence shown here is derived from an EMBL/GenBank/DDBJ whole genome shotgun (WGS) entry which is preliminary data.</text>
</comment>
<dbReference type="PANTHER" id="PTHR43065:SF10">
    <property type="entry name" value="PEROXIDE STRESS-ACTIVATED HISTIDINE KINASE MAK3"/>
    <property type="match status" value="1"/>
</dbReference>
<evidence type="ECO:0000256" key="2">
    <source>
        <dbReference type="ARBA" id="ARBA00012438"/>
    </source>
</evidence>
<feature type="region of interest" description="Disordered" evidence="10">
    <location>
        <begin position="1"/>
        <end position="21"/>
    </location>
</feature>
<dbReference type="SUPFAM" id="SSF55781">
    <property type="entry name" value="GAF domain-like"/>
    <property type="match status" value="3"/>
</dbReference>
<keyword evidence="8" id="KW-0902">Two-component regulatory system</keyword>
<evidence type="ECO:0000256" key="7">
    <source>
        <dbReference type="ARBA" id="ARBA00022840"/>
    </source>
</evidence>
<dbReference type="InterPro" id="IPR003594">
    <property type="entry name" value="HATPase_dom"/>
</dbReference>
<evidence type="ECO:0000313" key="13">
    <source>
        <dbReference type="Proteomes" id="UP000534783"/>
    </source>
</evidence>
<dbReference type="GO" id="GO:0005524">
    <property type="term" value="F:ATP binding"/>
    <property type="evidence" value="ECO:0007669"/>
    <property type="project" value="UniProtKB-KW"/>
</dbReference>
<keyword evidence="6" id="KW-0418">Kinase</keyword>
<evidence type="ECO:0000256" key="5">
    <source>
        <dbReference type="ARBA" id="ARBA00022741"/>
    </source>
</evidence>
<keyword evidence="3" id="KW-0597">Phosphoprotein</keyword>
<dbReference type="Proteomes" id="UP000534783">
    <property type="component" value="Unassembled WGS sequence"/>
</dbReference>
<dbReference type="InterPro" id="IPR029016">
    <property type="entry name" value="GAF-like_dom_sf"/>
</dbReference>
<dbReference type="Gene3D" id="3.30.450.40">
    <property type="match status" value="2"/>
</dbReference>
<dbReference type="SMART" id="SM00065">
    <property type="entry name" value="GAF"/>
    <property type="match status" value="2"/>
</dbReference>
<evidence type="ECO:0000256" key="10">
    <source>
        <dbReference type="SAM" id="MobiDB-lite"/>
    </source>
</evidence>
<keyword evidence="7" id="KW-0067">ATP-binding</keyword>
<dbReference type="SUPFAM" id="SSF47384">
    <property type="entry name" value="Homodimeric domain of signal transducing histidine kinase"/>
    <property type="match status" value="1"/>
</dbReference>
<keyword evidence="4" id="KW-0808">Transferase</keyword>
<dbReference type="InterPro" id="IPR036890">
    <property type="entry name" value="HATPase_C_sf"/>
</dbReference>
<organism evidence="12 13">
    <name type="scientific">Candidatus Manganitrophus noduliformans</name>
    <dbReference type="NCBI Taxonomy" id="2606439"/>
    <lineage>
        <taxon>Bacteria</taxon>
        <taxon>Pseudomonadati</taxon>
        <taxon>Nitrospirota</taxon>
        <taxon>Nitrospiria</taxon>
        <taxon>Candidatus Troglogloeales</taxon>
        <taxon>Candidatus Manganitrophaceae</taxon>
        <taxon>Candidatus Manganitrophus</taxon>
    </lineage>
</organism>
<dbReference type="InterPro" id="IPR004358">
    <property type="entry name" value="Sig_transdc_His_kin-like_C"/>
</dbReference>
<dbReference type="AlphaFoldDB" id="A0A7X6DP14"/>
<dbReference type="PANTHER" id="PTHR43065">
    <property type="entry name" value="SENSOR HISTIDINE KINASE"/>
    <property type="match status" value="1"/>
</dbReference>
<dbReference type="SMART" id="SM00387">
    <property type="entry name" value="HATPase_c"/>
    <property type="match status" value="1"/>
</dbReference>
<gene>
    <name evidence="12" type="ORF">MNODULE_08380</name>
</gene>
<keyword evidence="9" id="KW-0175">Coiled coil</keyword>
<dbReference type="RefSeq" id="WP_168058988.1">
    <property type="nucleotide sequence ID" value="NZ_VTOW01000001.1"/>
</dbReference>
<evidence type="ECO:0000256" key="6">
    <source>
        <dbReference type="ARBA" id="ARBA00022777"/>
    </source>
</evidence>
<protein>
    <recommendedName>
        <fullName evidence="2">histidine kinase</fullName>
        <ecNumber evidence="2">2.7.13.3</ecNumber>
    </recommendedName>
</protein>
<evidence type="ECO:0000256" key="8">
    <source>
        <dbReference type="ARBA" id="ARBA00023012"/>
    </source>
</evidence>
<dbReference type="EC" id="2.7.13.3" evidence="2"/>
<dbReference type="Gene3D" id="1.10.287.130">
    <property type="match status" value="1"/>
</dbReference>
<evidence type="ECO:0000256" key="3">
    <source>
        <dbReference type="ARBA" id="ARBA00022553"/>
    </source>
</evidence>
<dbReference type="SMART" id="SM00388">
    <property type="entry name" value="HisKA"/>
    <property type="match status" value="1"/>
</dbReference>
<dbReference type="PROSITE" id="PS50109">
    <property type="entry name" value="HIS_KIN"/>
    <property type="match status" value="1"/>
</dbReference>
<dbReference type="Pfam" id="PF00512">
    <property type="entry name" value="HisKA"/>
    <property type="match status" value="1"/>
</dbReference>
<feature type="coiled-coil region" evidence="9">
    <location>
        <begin position="485"/>
        <end position="519"/>
    </location>
</feature>
<dbReference type="Pfam" id="PF13185">
    <property type="entry name" value="GAF_2"/>
    <property type="match status" value="2"/>
</dbReference>
<dbReference type="PRINTS" id="PR00344">
    <property type="entry name" value="BCTRLSENSOR"/>
</dbReference>
<dbReference type="InterPro" id="IPR005467">
    <property type="entry name" value="His_kinase_dom"/>
</dbReference>
<dbReference type="InterPro" id="IPR036097">
    <property type="entry name" value="HisK_dim/P_sf"/>
</dbReference>
<accession>A0A7X6DP14</accession>
<evidence type="ECO:0000313" key="12">
    <source>
        <dbReference type="EMBL" id="NKE70753.1"/>
    </source>
</evidence>
<evidence type="ECO:0000259" key="11">
    <source>
        <dbReference type="PROSITE" id="PS50109"/>
    </source>
</evidence>
<dbReference type="CDD" id="cd00082">
    <property type="entry name" value="HisKA"/>
    <property type="match status" value="1"/>
</dbReference>
<evidence type="ECO:0000256" key="9">
    <source>
        <dbReference type="SAM" id="Coils"/>
    </source>
</evidence>
<name>A0A7X6DP14_9BACT</name>
<comment type="catalytic activity">
    <reaction evidence="1">
        <text>ATP + protein L-histidine = ADP + protein N-phospho-L-histidine.</text>
        <dbReference type="EC" id="2.7.13.3"/>
    </reaction>
</comment>
<dbReference type="Gene3D" id="3.30.565.10">
    <property type="entry name" value="Histidine kinase-like ATPase, C-terminal domain"/>
    <property type="match status" value="1"/>
</dbReference>
<sequence length="740" mass="81948">MKKSHPSRSTSAFSLVPGASPQRGYSEEEILEKAVRVADGRWGVAFGLFMTFDSESSAPLWIASGSPLDARRAAKRILADASLIDQLQKKRKPIFRADPKAPSVLIPLSRKIVPFGIFCLILERAVWNRADFAAASEIAWQAGTAIQTLRQLREKERALLRWDRFRRIVAEISAERQPTSLFTKIVRQGIAFLGFDSGEIALWDPAQSRLIVQAAVNMPAGSEKATFRMGEGINGMAARTGRTIVLHRERASSSPAKGAKAPPYQVKVASPLRIGGRTLGSLSLQAKSAAKRISDQDRFFLEALADQAAIAVENARSLDLNQKELAEAEMLRKTGIELSAGLDRSRLLETILHRALSLSGLDIGWIALWDSEQGCLKVEKGVHLPPALLGKKIKIGEGLVGRAVQERKVLFVDPDLQGGEPLCEATRQLSLESVIAAPILWKKRILGAFCLGTRDPDRRISQQARKTVEALCQHAAPALANVSLFESLRGEKEQYRRDLEARLEELNLLQQELARKEKMAALGQIVGNVNHELRQPLEVITNAAYYLKMQLDRNEIGPIKKEFERFLTIISDECQSATDLVNELLDFTRKKEAVSIRVDLNQLLESLLQRAPVPETVRIKRRFSRKIPMVFIDPIQVSRALGNFILNGIQAMVQGGTLEVATHLTRKSVEVVIHDSGEGIAPENMRRIFEPLFTTKARGVGLGLPLAKQYIEANHGEINVESRVGIGTTFRVSFPRLQAA</sequence>
<dbReference type="EMBL" id="VTOW01000001">
    <property type="protein sequence ID" value="NKE70753.1"/>
    <property type="molecule type" value="Genomic_DNA"/>
</dbReference>
<dbReference type="SUPFAM" id="SSF55874">
    <property type="entry name" value="ATPase domain of HSP90 chaperone/DNA topoisomerase II/histidine kinase"/>
    <property type="match status" value="1"/>
</dbReference>
<keyword evidence="5" id="KW-0547">Nucleotide-binding</keyword>
<keyword evidence="13" id="KW-1185">Reference proteome</keyword>